<dbReference type="OMA" id="KIFTHPP"/>
<dbReference type="Pfam" id="PF00732">
    <property type="entry name" value="GMC_oxred_N"/>
    <property type="match status" value="1"/>
</dbReference>
<reference evidence="8" key="1">
    <citation type="journal article" date="2014" name="Genome Announc.">
        <title>Draft genome sequence of Colletotrichum sublineola, a destructive pathogen of cultivated sorghum.</title>
        <authorList>
            <person name="Baroncelli R."/>
            <person name="Sanz-Martin J.M."/>
            <person name="Rech G.E."/>
            <person name="Sukno S.A."/>
            <person name="Thon M.R."/>
        </authorList>
    </citation>
    <scope>NUCLEOTIDE SEQUENCE [LARGE SCALE GENOMIC DNA]</scope>
    <source>
        <strain evidence="8">TX430BB</strain>
    </source>
</reference>
<dbReference type="InterPro" id="IPR000172">
    <property type="entry name" value="GMC_OxRdtase_N"/>
</dbReference>
<keyword evidence="2 3" id="KW-0274">FAD</keyword>
<organism evidence="7 8">
    <name type="scientific">Colletotrichum sublineola</name>
    <name type="common">Sorghum anthracnose fungus</name>
    <dbReference type="NCBI Taxonomy" id="1173701"/>
    <lineage>
        <taxon>Eukaryota</taxon>
        <taxon>Fungi</taxon>
        <taxon>Dikarya</taxon>
        <taxon>Ascomycota</taxon>
        <taxon>Pezizomycotina</taxon>
        <taxon>Sordariomycetes</taxon>
        <taxon>Hypocreomycetidae</taxon>
        <taxon>Glomerellales</taxon>
        <taxon>Glomerellaceae</taxon>
        <taxon>Colletotrichum</taxon>
        <taxon>Colletotrichum graminicola species complex</taxon>
    </lineage>
</organism>
<dbReference type="GO" id="GO:0016614">
    <property type="term" value="F:oxidoreductase activity, acting on CH-OH group of donors"/>
    <property type="evidence" value="ECO:0007669"/>
    <property type="project" value="InterPro"/>
</dbReference>
<proteinExistence type="inferred from homology"/>
<dbReference type="Pfam" id="PF05199">
    <property type="entry name" value="GMC_oxred_C"/>
    <property type="match status" value="1"/>
</dbReference>
<dbReference type="InterPro" id="IPR036188">
    <property type="entry name" value="FAD/NAD-bd_sf"/>
</dbReference>
<comment type="similarity">
    <text evidence="1 3">Belongs to the GMC oxidoreductase family.</text>
</comment>
<evidence type="ECO:0000256" key="2">
    <source>
        <dbReference type="PIRSR" id="PIRSR000137-2"/>
    </source>
</evidence>
<evidence type="ECO:0000313" key="8">
    <source>
        <dbReference type="Proteomes" id="UP000027238"/>
    </source>
</evidence>
<feature type="binding site" evidence="2">
    <location>
        <position position="572"/>
    </location>
    <ligand>
        <name>FAD</name>
        <dbReference type="ChEBI" id="CHEBI:57692"/>
    </ligand>
</feature>
<sequence>MKAVSDVERRRSQAPSAKAKIARIQPPRRLESSPTNRIPARPVSTSLGASRHGPGDPTHHPGLGASGAERDGLCPPVARSNITTTRNATYDYIVAGGGTAGIVAAERLAASGPSVLLLERGGPALYMSGNRKTMPWNDTVTMYDVPGISDFTGADPDLQYCKDLVIAAGCMLGGSTMLNALMFVRPRAADFSGWPEEWRWENGVAAAAEELYKRLPGTILASGDGKRYDDGAYEVMSRFLGANGWGEKDALNDVEAKELVYSHPPWSIAHGLRDSPARAILPDAEALPNFTLELHVKVLRALRDGSLVTGVEVEHESGAREIISLAEGGSLVLAAGTHSTPRVLFNSGIGPATQISTVAAGTTNIKLPPRDQWIELPVGENLKDHAVATVTFQTKDALAALPKTAWTSPDQESVELFAHGSGLLAQSGQRLNFWTSVNTTDGATRHIQGTVRADDNNTIGVKVYLTHGTNSVGTVGITPDGIANMTLSPLLHTEGDREALTKMVDTLLGYARRPGSILTVAENATAEAIVAKAGSGSHYLGTTQMGCENDGNSVVDPDTKVWGTENLFVVDGSMHPEVPTGNTQAPIMVAAAFAAKRILALNASPNGGW</sequence>
<dbReference type="InterPro" id="IPR007867">
    <property type="entry name" value="GMC_OxRtase_C"/>
</dbReference>
<evidence type="ECO:0000313" key="7">
    <source>
        <dbReference type="EMBL" id="KDN62320.1"/>
    </source>
</evidence>
<dbReference type="SUPFAM" id="SSF51905">
    <property type="entry name" value="FAD/NAD(P)-binding domain"/>
    <property type="match status" value="1"/>
</dbReference>
<feature type="domain" description="Glucose-methanol-choline oxidoreductase N-terminal" evidence="5">
    <location>
        <begin position="169"/>
        <end position="192"/>
    </location>
</feature>
<dbReference type="OrthoDB" id="413885at2759"/>
<evidence type="ECO:0000256" key="1">
    <source>
        <dbReference type="ARBA" id="ARBA00010790"/>
    </source>
</evidence>
<dbReference type="Gene3D" id="3.50.50.60">
    <property type="entry name" value="FAD/NAD(P)-binding domain"/>
    <property type="match status" value="1"/>
</dbReference>
<dbReference type="GO" id="GO:0050660">
    <property type="term" value="F:flavin adenine dinucleotide binding"/>
    <property type="evidence" value="ECO:0007669"/>
    <property type="project" value="InterPro"/>
</dbReference>
<protein>
    <submittedName>
        <fullName evidence="7">Putative GMC oxidoreductase</fullName>
    </submittedName>
</protein>
<accession>A0A066X8I0</accession>
<evidence type="ECO:0000256" key="3">
    <source>
        <dbReference type="RuleBase" id="RU003968"/>
    </source>
</evidence>
<dbReference type="HOGENOM" id="CLU_011025_2_1_1"/>
<evidence type="ECO:0000259" key="6">
    <source>
        <dbReference type="PROSITE" id="PS00624"/>
    </source>
</evidence>
<dbReference type="PROSITE" id="PS00624">
    <property type="entry name" value="GMC_OXRED_2"/>
    <property type="match status" value="1"/>
</dbReference>
<evidence type="ECO:0000256" key="4">
    <source>
        <dbReference type="SAM" id="MobiDB-lite"/>
    </source>
</evidence>
<keyword evidence="8" id="KW-1185">Reference proteome</keyword>
<dbReference type="EMBL" id="JMSE01001334">
    <property type="protein sequence ID" value="KDN62320.1"/>
    <property type="molecule type" value="Genomic_DNA"/>
</dbReference>
<dbReference type="InterPro" id="IPR053208">
    <property type="entry name" value="GMC_Oxidoreductase_CD"/>
</dbReference>
<feature type="compositionally biased region" description="Basic and acidic residues" evidence="4">
    <location>
        <begin position="1"/>
        <end position="11"/>
    </location>
</feature>
<dbReference type="Proteomes" id="UP000027238">
    <property type="component" value="Unassembled WGS sequence"/>
</dbReference>
<feature type="domain" description="Glucose-methanol-choline oxidoreductase N-terminal" evidence="6">
    <location>
        <begin position="336"/>
        <end position="350"/>
    </location>
</feature>
<keyword evidence="3" id="KW-0285">Flavoprotein</keyword>
<dbReference type="PROSITE" id="PS00623">
    <property type="entry name" value="GMC_OXRED_1"/>
    <property type="match status" value="1"/>
</dbReference>
<dbReference type="AlphaFoldDB" id="A0A066X8I0"/>
<comment type="cofactor">
    <cofactor evidence="2">
        <name>FAD</name>
        <dbReference type="ChEBI" id="CHEBI:57692"/>
    </cofactor>
</comment>
<dbReference type="SUPFAM" id="SSF54373">
    <property type="entry name" value="FAD-linked reductases, C-terminal domain"/>
    <property type="match status" value="1"/>
</dbReference>
<feature type="region of interest" description="Disordered" evidence="4">
    <location>
        <begin position="1"/>
        <end position="72"/>
    </location>
</feature>
<dbReference type="PIRSF" id="PIRSF000137">
    <property type="entry name" value="Alcohol_oxidase"/>
    <property type="match status" value="1"/>
</dbReference>
<feature type="binding site" evidence="2">
    <location>
        <position position="298"/>
    </location>
    <ligand>
        <name>FAD</name>
        <dbReference type="ChEBI" id="CHEBI:57692"/>
    </ligand>
</feature>
<dbReference type="eggNOG" id="KOG1238">
    <property type="taxonomic scope" value="Eukaryota"/>
</dbReference>
<dbReference type="InterPro" id="IPR012132">
    <property type="entry name" value="GMC_OxRdtase"/>
</dbReference>
<evidence type="ECO:0000259" key="5">
    <source>
        <dbReference type="PROSITE" id="PS00623"/>
    </source>
</evidence>
<comment type="caution">
    <text evidence="7">The sequence shown here is derived from an EMBL/GenBank/DDBJ whole genome shotgun (WGS) entry which is preliminary data.</text>
</comment>
<dbReference type="PANTHER" id="PTHR47190:SF4">
    <property type="entry name" value="DEHYDROGENASE, PUTATIVE-RELATED"/>
    <property type="match status" value="1"/>
</dbReference>
<dbReference type="Gene3D" id="3.30.410.10">
    <property type="entry name" value="Cholesterol Oxidase, domain 2"/>
    <property type="match status" value="1"/>
</dbReference>
<dbReference type="STRING" id="1173701.A0A066X8I0"/>
<dbReference type="PANTHER" id="PTHR47190">
    <property type="entry name" value="DEHYDROGENASE, PUTATIVE-RELATED"/>
    <property type="match status" value="1"/>
</dbReference>
<gene>
    <name evidence="7" type="ORF">CSUB01_06443</name>
</gene>
<name>A0A066X8I0_COLSU</name>